<evidence type="ECO:0000313" key="3">
    <source>
        <dbReference type="Proteomes" id="UP001221366"/>
    </source>
</evidence>
<dbReference type="RefSeq" id="WP_275616946.1">
    <property type="nucleotide sequence ID" value="NZ_JARFVB010000015.1"/>
</dbReference>
<keyword evidence="3" id="KW-1185">Reference proteome</keyword>
<comment type="caution">
    <text evidence="2">The sequence shown here is derived from an EMBL/GenBank/DDBJ whole genome shotgun (WGS) entry which is preliminary data.</text>
</comment>
<organism evidence="2 3">
    <name type="scientific">Flagellimonas yonaguniensis</name>
    <dbReference type="NCBI Taxonomy" id="3031325"/>
    <lineage>
        <taxon>Bacteria</taxon>
        <taxon>Pseudomonadati</taxon>
        <taxon>Bacteroidota</taxon>
        <taxon>Flavobacteriia</taxon>
        <taxon>Flavobacteriales</taxon>
        <taxon>Flavobacteriaceae</taxon>
        <taxon>Flagellimonas</taxon>
    </lineage>
</organism>
<protein>
    <submittedName>
        <fullName evidence="2">Uncharacterized protein</fullName>
    </submittedName>
</protein>
<feature type="signal peptide" evidence="1">
    <location>
        <begin position="1"/>
        <end position="25"/>
    </location>
</feature>
<keyword evidence="1" id="KW-0732">Signal</keyword>
<gene>
    <name evidence="2" type="ORF">PY092_16680</name>
</gene>
<proteinExistence type="predicted"/>
<accession>A0ABT5Y3B0</accession>
<feature type="chain" id="PRO_5045564674" evidence="1">
    <location>
        <begin position="26"/>
        <end position="154"/>
    </location>
</feature>
<sequence length="154" mass="17409">MKKLLLTSILLATVFAVLGSMDAFQKMEGINVAETNSNLGAPPVHSVKYDDCITESDFPDGYTVYTHDITNQHSDWDIMKVNESIQKYTKSLDSTLKNLNTVDAHEFIHQAFQKSKSAVETENISNIQKHYHGEIMRICYAKDKQLNQNKVGIL</sequence>
<dbReference type="EMBL" id="JARFVB010000015">
    <property type="protein sequence ID" value="MDF0717801.1"/>
    <property type="molecule type" value="Genomic_DNA"/>
</dbReference>
<reference evidence="2 3" key="1">
    <citation type="submission" date="2023-03" db="EMBL/GenBank/DDBJ databases">
        <title>Muricauda XX sp. nov. and Muricauda XXX sp. nov., two novel species isolated from Okinawa Trough.</title>
        <authorList>
            <person name="Cao W."/>
            <person name="Deng X."/>
        </authorList>
    </citation>
    <scope>NUCLEOTIDE SEQUENCE [LARGE SCALE GENOMIC DNA]</scope>
    <source>
        <strain evidence="2 3">334s03</strain>
    </source>
</reference>
<dbReference type="Proteomes" id="UP001221366">
    <property type="component" value="Unassembled WGS sequence"/>
</dbReference>
<name>A0ABT5Y3B0_9FLAO</name>
<evidence type="ECO:0000256" key="1">
    <source>
        <dbReference type="SAM" id="SignalP"/>
    </source>
</evidence>
<evidence type="ECO:0000313" key="2">
    <source>
        <dbReference type="EMBL" id="MDF0717801.1"/>
    </source>
</evidence>